<sequence>MRAFVCPKVVTVPAEVLDSNQSCVPYLRENLADNISTFRLVPVGKAPEEFRINAPSGKKTRPSSRRSVTRLVPESTNTDTCGHNFLFDKRWRNGMFSKNNFKDGEPVKPTSILPPVSLDFQNHQSHILNKLLNQKQLFYGITKPCSFGSYEEYGLVSVPSVKLSVTTPPISGRNNVTGGFKNRPRVNKRGCNHFTAGFNTSSKHIIISYALIRIVFVNQSYPDPVPGAPALFLQRLLEISSLEGETVHEEKSKNPKKSHRQES</sequence>
<dbReference type="EMBL" id="JAROKS010000001">
    <property type="protein sequence ID" value="KAK1807015.1"/>
    <property type="molecule type" value="Genomic_DNA"/>
</dbReference>
<dbReference type="Proteomes" id="UP001239994">
    <property type="component" value="Unassembled WGS sequence"/>
</dbReference>
<feature type="region of interest" description="Disordered" evidence="1">
    <location>
        <begin position="53"/>
        <end position="75"/>
    </location>
</feature>
<name>A0AAD9E4L8_9TELE</name>
<feature type="compositionally biased region" description="Basic residues" evidence="1">
    <location>
        <begin position="254"/>
        <end position="263"/>
    </location>
</feature>
<dbReference type="AlphaFoldDB" id="A0AAD9E4L8"/>
<proteinExistence type="predicted"/>
<keyword evidence="3" id="KW-1185">Reference proteome</keyword>
<evidence type="ECO:0000313" key="2">
    <source>
        <dbReference type="EMBL" id="KAK1807015.1"/>
    </source>
</evidence>
<organism evidence="2 3">
    <name type="scientific">Electrophorus voltai</name>
    <dbReference type="NCBI Taxonomy" id="2609070"/>
    <lineage>
        <taxon>Eukaryota</taxon>
        <taxon>Metazoa</taxon>
        <taxon>Chordata</taxon>
        <taxon>Craniata</taxon>
        <taxon>Vertebrata</taxon>
        <taxon>Euteleostomi</taxon>
        <taxon>Actinopterygii</taxon>
        <taxon>Neopterygii</taxon>
        <taxon>Teleostei</taxon>
        <taxon>Ostariophysi</taxon>
        <taxon>Gymnotiformes</taxon>
        <taxon>Gymnotoidei</taxon>
        <taxon>Gymnotidae</taxon>
        <taxon>Electrophorus</taxon>
    </lineage>
</organism>
<comment type="caution">
    <text evidence="2">The sequence shown here is derived from an EMBL/GenBank/DDBJ whole genome shotgun (WGS) entry which is preliminary data.</text>
</comment>
<gene>
    <name evidence="2" type="ORF">P4O66_004856</name>
</gene>
<feature type="region of interest" description="Disordered" evidence="1">
    <location>
        <begin position="244"/>
        <end position="263"/>
    </location>
</feature>
<protein>
    <submittedName>
        <fullName evidence="2">Uncharacterized protein</fullName>
    </submittedName>
</protein>
<accession>A0AAD9E4L8</accession>
<evidence type="ECO:0000256" key="1">
    <source>
        <dbReference type="SAM" id="MobiDB-lite"/>
    </source>
</evidence>
<evidence type="ECO:0000313" key="3">
    <source>
        <dbReference type="Proteomes" id="UP001239994"/>
    </source>
</evidence>
<reference evidence="2" key="1">
    <citation type="submission" date="2023-03" db="EMBL/GenBank/DDBJ databases">
        <title>Electrophorus voltai genome.</title>
        <authorList>
            <person name="Bian C."/>
        </authorList>
    </citation>
    <scope>NUCLEOTIDE SEQUENCE</scope>
    <source>
        <strain evidence="2">CB-2022</strain>
        <tissue evidence="2">Muscle</tissue>
    </source>
</reference>
<feature type="compositionally biased region" description="Basic residues" evidence="1">
    <location>
        <begin position="58"/>
        <end position="68"/>
    </location>
</feature>